<keyword evidence="2" id="KW-0963">Cytoplasm</keyword>
<evidence type="ECO:0000256" key="2">
    <source>
        <dbReference type="ARBA" id="ARBA00022490"/>
    </source>
</evidence>
<dbReference type="PANTHER" id="PTHR30204">
    <property type="entry name" value="REDOX-CYCLING DRUG-SENSING TRANSCRIPTIONAL ACTIVATOR SOXR"/>
    <property type="match status" value="1"/>
</dbReference>
<dbReference type="Pfam" id="PF13411">
    <property type="entry name" value="MerR_1"/>
    <property type="match status" value="1"/>
</dbReference>
<keyword evidence="3" id="KW-0805">Transcription regulation</keyword>
<accession>A0A842HMC9</accession>
<protein>
    <submittedName>
        <fullName evidence="7">Cu(I)-responsive transcriptional regulator</fullName>
    </submittedName>
</protein>
<dbReference type="PROSITE" id="PS50937">
    <property type="entry name" value="HTH_MERR_2"/>
    <property type="match status" value="1"/>
</dbReference>
<dbReference type="PANTHER" id="PTHR30204:SF94">
    <property type="entry name" value="HEAVY METAL-DEPENDENT TRANSCRIPTIONAL REGULATOR HI_0293-RELATED"/>
    <property type="match status" value="1"/>
</dbReference>
<keyword evidence="5" id="KW-0804">Transcription</keyword>
<dbReference type="EMBL" id="JACJUU010000003">
    <property type="protein sequence ID" value="MBC2769467.1"/>
    <property type="molecule type" value="Genomic_DNA"/>
</dbReference>
<dbReference type="InterPro" id="IPR047057">
    <property type="entry name" value="MerR_fam"/>
</dbReference>
<keyword evidence="4" id="KW-0238">DNA-binding</keyword>
<dbReference type="Proteomes" id="UP000545386">
    <property type="component" value="Unassembled WGS sequence"/>
</dbReference>
<evidence type="ECO:0000256" key="5">
    <source>
        <dbReference type="ARBA" id="ARBA00023163"/>
    </source>
</evidence>
<dbReference type="SMART" id="SM00422">
    <property type="entry name" value="HTH_MERR"/>
    <property type="match status" value="1"/>
</dbReference>
<dbReference type="AlphaFoldDB" id="A0A842HMC9"/>
<dbReference type="NCBIfam" id="TIGR02044">
    <property type="entry name" value="CueR"/>
    <property type="match status" value="1"/>
</dbReference>
<evidence type="ECO:0000313" key="8">
    <source>
        <dbReference type="Proteomes" id="UP000545386"/>
    </source>
</evidence>
<dbReference type="CDD" id="cd01108">
    <property type="entry name" value="HTH_CueR"/>
    <property type="match status" value="1"/>
</dbReference>
<dbReference type="RefSeq" id="WP_185779195.1">
    <property type="nucleotide sequence ID" value="NZ_JACJUU010000003.1"/>
</dbReference>
<gene>
    <name evidence="7" type="primary">cueR</name>
    <name evidence="7" type="ORF">GTU67_05990</name>
</gene>
<dbReference type="GO" id="GO:0045893">
    <property type="term" value="P:positive regulation of DNA-templated transcription"/>
    <property type="evidence" value="ECO:0007669"/>
    <property type="project" value="InterPro"/>
</dbReference>
<comment type="subcellular location">
    <subcellularLocation>
        <location evidence="1">Cytoplasm</location>
    </subcellularLocation>
</comment>
<evidence type="ECO:0000259" key="6">
    <source>
        <dbReference type="PROSITE" id="PS50937"/>
    </source>
</evidence>
<dbReference type="GO" id="GO:0005507">
    <property type="term" value="F:copper ion binding"/>
    <property type="evidence" value="ECO:0007669"/>
    <property type="project" value="InterPro"/>
</dbReference>
<dbReference type="GO" id="GO:0005737">
    <property type="term" value="C:cytoplasm"/>
    <property type="evidence" value="ECO:0007669"/>
    <property type="project" value="UniProtKB-SubCell"/>
</dbReference>
<sequence length="135" mass="15181">MNIGQAAKSAGVSAKMIRYYESIGLIAPAGRTDAGYRQYTERDLDTLKFIKRARDLGFALERIQTLLELWQNRSRKSHEVKALALAHIEALDRDIARLVGIRKQLENLARHCHGDDAPACPILDDLARSTHTTEK</sequence>
<dbReference type="GO" id="GO:0003677">
    <property type="term" value="F:DNA binding"/>
    <property type="evidence" value="ECO:0007669"/>
    <property type="project" value="UniProtKB-KW"/>
</dbReference>
<proteinExistence type="predicted"/>
<dbReference type="SUPFAM" id="SSF46955">
    <property type="entry name" value="Putative DNA-binding domain"/>
    <property type="match status" value="1"/>
</dbReference>
<keyword evidence="8" id="KW-1185">Reference proteome</keyword>
<dbReference type="InterPro" id="IPR009061">
    <property type="entry name" value="DNA-bd_dom_put_sf"/>
</dbReference>
<evidence type="ECO:0000313" key="7">
    <source>
        <dbReference type="EMBL" id="MBC2769467.1"/>
    </source>
</evidence>
<evidence type="ECO:0000256" key="4">
    <source>
        <dbReference type="ARBA" id="ARBA00023125"/>
    </source>
</evidence>
<dbReference type="InterPro" id="IPR011789">
    <property type="entry name" value="CueR"/>
</dbReference>
<dbReference type="Gene3D" id="1.10.1660.10">
    <property type="match status" value="1"/>
</dbReference>
<feature type="domain" description="HTH merR-type" evidence="6">
    <location>
        <begin position="1"/>
        <end position="69"/>
    </location>
</feature>
<comment type="caution">
    <text evidence="7">The sequence shown here is derived from an EMBL/GenBank/DDBJ whole genome shotgun (WGS) entry which is preliminary data.</text>
</comment>
<dbReference type="InterPro" id="IPR000551">
    <property type="entry name" value="MerR-type_HTH_dom"/>
</dbReference>
<evidence type="ECO:0000256" key="3">
    <source>
        <dbReference type="ARBA" id="ARBA00023015"/>
    </source>
</evidence>
<evidence type="ECO:0000256" key="1">
    <source>
        <dbReference type="ARBA" id="ARBA00004496"/>
    </source>
</evidence>
<name>A0A842HMC9_9BURK</name>
<organism evidence="7 8">
    <name type="scientific">Pusillimonas minor</name>
    <dbReference type="NCBI Taxonomy" id="2697024"/>
    <lineage>
        <taxon>Bacteria</taxon>
        <taxon>Pseudomonadati</taxon>
        <taxon>Pseudomonadota</taxon>
        <taxon>Betaproteobacteria</taxon>
        <taxon>Burkholderiales</taxon>
        <taxon>Alcaligenaceae</taxon>
        <taxon>Pusillimonas</taxon>
    </lineage>
</organism>
<dbReference type="PRINTS" id="PR00040">
    <property type="entry name" value="HTHMERR"/>
</dbReference>
<dbReference type="PROSITE" id="PS00552">
    <property type="entry name" value="HTH_MERR_1"/>
    <property type="match status" value="1"/>
</dbReference>
<dbReference type="GO" id="GO:0003700">
    <property type="term" value="F:DNA-binding transcription factor activity"/>
    <property type="evidence" value="ECO:0007669"/>
    <property type="project" value="InterPro"/>
</dbReference>
<reference evidence="7 8" key="1">
    <citation type="submission" date="2020-08" db="EMBL/GenBank/DDBJ databases">
        <title>Paraeoetvoesia sp. YC-7-48 draft genome sequence.</title>
        <authorList>
            <person name="Yao L."/>
        </authorList>
    </citation>
    <scope>NUCLEOTIDE SEQUENCE [LARGE SCALE GENOMIC DNA]</scope>
    <source>
        <strain evidence="8">YC-7-48</strain>
    </source>
</reference>